<protein>
    <submittedName>
        <fullName evidence="3">Ycf48-like protein</fullName>
    </submittedName>
</protein>
<sequence>MGARTPFLQKESILKMEILPDGSYLAHKNNNNDDLIITENNGKTWRQINDNAKTVYDFTVHNNKGYAVIGGSLRVTDPKFSTPGVSYPIPGSAKSIFVLNDTTIFIASQNSRMYKSVNGGATWTTTIIPTVYQDKIMSVYFTDANIGYCVSDATVGNSFIFKTTDGGQTWNIVSTSSKEFIKILFKDALNGVATRANGDPLYTSDGGNTWDEVTGIGTLNDVKVYNNEFIAIGNPNKLYRSANGQSWTNTIMYPSSFHAFTCLATSPDFILAGTNNESGSSALRHTIFKSTDLQTWNPLIIKWVYPTLYKKVYASDNLAVVPDFGYFSQDRGYTWGAALNNPYPVGPMNILPNGKGIALGLSHFWITNDNGLTWTQQTTPNLFLRVPAMKPNGDYAIANMGANSSAFTGFVSTYSASTGWSPQVNVESEVTSMKFIDNNVGFLVNQTKIMKTVDGGLTWTAVSNFPGAIADVRNIVFGNSSRIYFGKYYTTNLGSSWTAVPSPMSLFKDYDIFSDGTGYGMDIDRNVYKTVNYGASWQKIITTQLLLTPGSTINKVAFAKNYMVAVGGTGFYVVDFVTTNLSTNDSTIKTENMMKVYPNPTSSILFFESKDQVKNIIVFDISGKIFKNIENSKSNTIDISDLAKGIYFIKIISENTTYVKKVIKN</sequence>
<dbReference type="InterPro" id="IPR026444">
    <property type="entry name" value="Secre_tail"/>
</dbReference>
<proteinExistence type="predicted"/>
<keyword evidence="1" id="KW-0732">Signal</keyword>
<reference evidence="3 4" key="1">
    <citation type="submission" date="2018-12" db="EMBL/GenBank/DDBJ databases">
        <authorList>
            <consortium name="Pathogen Informatics"/>
        </authorList>
    </citation>
    <scope>NUCLEOTIDE SEQUENCE [LARGE SCALE GENOMIC DNA]</scope>
    <source>
        <strain evidence="3 4">NCTC11432</strain>
    </source>
</reference>
<name>A0A448B6P1_CHRGE</name>
<evidence type="ECO:0000256" key="1">
    <source>
        <dbReference type="ARBA" id="ARBA00022729"/>
    </source>
</evidence>
<evidence type="ECO:0000313" key="4">
    <source>
        <dbReference type="Proteomes" id="UP000279227"/>
    </source>
</evidence>
<accession>A0A448B6P1</accession>
<organism evidence="3 4">
    <name type="scientific">Chryseobacterium gleum</name>
    <name type="common">Flavobacterium gleum</name>
    <dbReference type="NCBI Taxonomy" id="250"/>
    <lineage>
        <taxon>Bacteria</taxon>
        <taxon>Pseudomonadati</taxon>
        <taxon>Bacteroidota</taxon>
        <taxon>Flavobacteriia</taxon>
        <taxon>Flavobacteriales</taxon>
        <taxon>Weeksellaceae</taxon>
        <taxon>Chryseobacterium group</taxon>
        <taxon>Chryseobacterium</taxon>
    </lineage>
</organism>
<dbReference type="CDD" id="cd15482">
    <property type="entry name" value="Sialidase_non-viral"/>
    <property type="match status" value="1"/>
</dbReference>
<gene>
    <name evidence="3" type="ORF">NCTC11432_03810</name>
</gene>
<dbReference type="SUPFAM" id="SSF110296">
    <property type="entry name" value="Oligoxyloglucan reducing end-specific cellobiohydrolase"/>
    <property type="match status" value="2"/>
</dbReference>
<dbReference type="Pfam" id="PF18962">
    <property type="entry name" value="Por_Secre_tail"/>
    <property type="match status" value="1"/>
</dbReference>
<dbReference type="Proteomes" id="UP000279227">
    <property type="component" value="Chromosome"/>
</dbReference>
<dbReference type="PANTHER" id="PTHR47199">
    <property type="entry name" value="PHOTOSYSTEM II STABILITY/ASSEMBLY FACTOR HCF136, CHLOROPLASTIC"/>
    <property type="match status" value="1"/>
</dbReference>
<dbReference type="EMBL" id="LR134289">
    <property type="protein sequence ID" value="VEE10229.1"/>
    <property type="molecule type" value="Genomic_DNA"/>
</dbReference>
<evidence type="ECO:0000259" key="2">
    <source>
        <dbReference type="Pfam" id="PF18962"/>
    </source>
</evidence>
<evidence type="ECO:0000313" key="3">
    <source>
        <dbReference type="EMBL" id="VEE10229.1"/>
    </source>
</evidence>
<dbReference type="InterPro" id="IPR015943">
    <property type="entry name" value="WD40/YVTN_repeat-like_dom_sf"/>
</dbReference>
<dbReference type="NCBIfam" id="TIGR04183">
    <property type="entry name" value="Por_Secre_tail"/>
    <property type="match status" value="1"/>
</dbReference>
<dbReference type="Gene3D" id="2.130.10.10">
    <property type="entry name" value="YVTN repeat-like/Quinoprotein amine dehydrogenase"/>
    <property type="match status" value="3"/>
</dbReference>
<dbReference type="PANTHER" id="PTHR47199:SF2">
    <property type="entry name" value="PHOTOSYSTEM II STABILITY_ASSEMBLY FACTOR HCF136, CHLOROPLASTIC"/>
    <property type="match status" value="1"/>
</dbReference>
<dbReference type="AlphaFoldDB" id="A0A448B6P1"/>
<dbReference type="KEGG" id="cgle:NCTC11432_03810"/>
<dbReference type="STRING" id="525257.HMPREF0204_10764"/>
<feature type="domain" description="Secretion system C-terminal sorting" evidence="2">
    <location>
        <begin position="596"/>
        <end position="663"/>
    </location>
</feature>